<dbReference type="PROSITE" id="PS51257">
    <property type="entry name" value="PROKAR_LIPOPROTEIN"/>
    <property type="match status" value="1"/>
</dbReference>
<dbReference type="Proteomes" id="UP000291483">
    <property type="component" value="Unassembled WGS sequence"/>
</dbReference>
<dbReference type="OrthoDB" id="5082239at2"/>
<gene>
    <name evidence="2" type="ORF">EV379_0916</name>
</gene>
<protein>
    <submittedName>
        <fullName evidence="2">Uncharacterized protein</fullName>
    </submittedName>
</protein>
<keyword evidence="1" id="KW-1133">Transmembrane helix</keyword>
<evidence type="ECO:0000256" key="1">
    <source>
        <dbReference type="SAM" id="Phobius"/>
    </source>
</evidence>
<name>A0A4Q8AL00_9MICO</name>
<reference evidence="2 3" key="1">
    <citation type="submission" date="2019-02" db="EMBL/GenBank/DDBJ databases">
        <title>Sequencing the genomes of 1000 actinobacteria strains.</title>
        <authorList>
            <person name="Klenk H.-P."/>
        </authorList>
    </citation>
    <scope>NUCLEOTIDE SEQUENCE [LARGE SCALE GENOMIC DNA]</scope>
    <source>
        <strain evidence="2 3">DSM 18319</strain>
    </source>
</reference>
<sequence>MNKTIILLGFFVLILVGLIGCAVLYIYRPDEVGNFVTSVVTLLGIGSAAVVTIFGLGEQAKKLDTIKSNTNGTLSAMQEENKRLTNIIVERGLDATTGSGQHRADDSES</sequence>
<dbReference type="RefSeq" id="WP_130505085.1">
    <property type="nucleotide sequence ID" value="NZ_SHLC01000001.1"/>
</dbReference>
<accession>A0A4Q8AL00</accession>
<feature type="transmembrane region" description="Helical" evidence="1">
    <location>
        <begin position="33"/>
        <end position="57"/>
    </location>
</feature>
<dbReference type="EMBL" id="SHLC01000001">
    <property type="protein sequence ID" value="RZU64613.1"/>
    <property type="molecule type" value="Genomic_DNA"/>
</dbReference>
<dbReference type="AlphaFoldDB" id="A0A4Q8AL00"/>
<organism evidence="2 3">
    <name type="scientific">Microterricola gilva</name>
    <dbReference type="NCBI Taxonomy" id="393267"/>
    <lineage>
        <taxon>Bacteria</taxon>
        <taxon>Bacillati</taxon>
        <taxon>Actinomycetota</taxon>
        <taxon>Actinomycetes</taxon>
        <taxon>Micrococcales</taxon>
        <taxon>Microbacteriaceae</taxon>
        <taxon>Microterricola</taxon>
    </lineage>
</organism>
<evidence type="ECO:0000313" key="3">
    <source>
        <dbReference type="Proteomes" id="UP000291483"/>
    </source>
</evidence>
<feature type="transmembrane region" description="Helical" evidence="1">
    <location>
        <begin position="7"/>
        <end position="27"/>
    </location>
</feature>
<keyword evidence="1" id="KW-0472">Membrane</keyword>
<keyword evidence="1" id="KW-0812">Transmembrane</keyword>
<proteinExistence type="predicted"/>
<keyword evidence="3" id="KW-1185">Reference proteome</keyword>
<evidence type="ECO:0000313" key="2">
    <source>
        <dbReference type="EMBL" id="RZU64613.1"/>
    </source>
</evidence>
<comment type="caution">
    <text evidence="2">The sequence shown here is derived from an EMBL/GenBank/DDBJ whole genome shotgun (WGS) entry which is preliminary data.</text>
</comment>